<dbReference type="PANTHER" id="PTHR10695">
    <property type="entry name" value="DEPHOSPHO-COA KINASE-RELATED"/>
    <property type="match status" value="1"/>
</dbReference>
<dbReference type="Proteomes" id="UP000463857">
    <property type="component" value="Chromosome"/>
</dbReference>
<dbReference type="GO" id="GO:0015937">
    <property type="term" value="P:coenzyme A biosynthetic process"/>
    <property type="evidence" value="ECO:0007669"/>
    <property type="project" value="UniProtKB-UniRule"/>
</dbReference>
<dbReference type="GO" id="GO:0004140">
    <property type="term" value="F:dephospho-CoA kinase activity"/>
    <property type="evidence" value="ECO:0007669"/>
    <property type="project" value="UniProtKB-UniRule"/>
</dbReference>
<comment type="similarity">
    <text evidence="1 8">Belongs to the CoaE family.</text>
</comment>
<evidence type="ECO:0000256" key="3">
    <source>
        <dbReference type="ARBA" id="ARBA00022679"/>
    </source>
</evidence>
<dbReference type="InParanoid" id="A0A7L4YVH1"/>
<dbReference type="EMBL" id="CP047156">
    <property type="protein sequence ID" value="QHC02217.1"/>
    <property type="molecule type" value="Genomic_DNA"/>
</dbReference>
<dbReference type="InterPro" id="IPR027417">
    <property type="entry name" value="P-loop_NTPase"/>
</dbReference>
<name>A0A7L4YVH1_9ACTN</name>
<dbReference type="KEGG" id="eke:EK0264_01420"/>
<gene>
    <name evidence="8" type="primary">coaE</name>
    <name evidence="10" type="ORF">EK0264_01420</name>
</gene>
<dbReference type="Pfam" id="PF01121">
    <property type="entry name" value="CoaE"/>
    <property type="match status" value="1"/>
</dbReference>
<protein>
    <recommendedName>
        <fullName evidence="8 9">Dephospho-CoA kinase</fullName>
        <ecNumber evidence="8 9">2.7.1.24</ecNumber>
    </recommendedName>
    <alternativeName>
        <fullName evidence="8">Dephosphocoenzyme A kinase</fullName>
    </alternativeName>
</protein>
<dbReference type="Gene3D" id="3.40.50.300">
    <property type="entry name" value="P-loop containing nucleotide triphosphate hydrolases"/>
    <property type="match status" value="1"/>
</dbReference>
<proteinExistence type="inferred from homology"/>
<dbReference type="PROSITE" id="PS51219">
    <property type="entry name" value="DPCK"/>
    <property type="match status" value="1"/>
</dbReference>
<sequence length="291" mass="30574">MLNIGLTGGIGSGKSAVSERLDALGAVVVDADKIAREVVEPGTEGLAAVVAEFGEGILREDGALDRPALAAIVFDDDSARAKLNAIVHPAVRARSAELIEAAGPEAIIVNDIPLLAEGQMAPAFHLVIVVDTPADVRLERLVAARGMNPEDVKARIASQASDEQRRAIADVVIDNSGTQQQLDSAVEMVWTERITPYAANIAAGQAAEPVPPVDADAWQRVEARLRVAVEPSGGVVSHHSEGFDIDAGAANADEVQGALSRAGWFPVDAETYRSADPDVGYRVRALWNASR</sequence>
<keyword evidence="11" id="KW-1185">Reference proteome</keyword>
<keyword evidence="6 8" id="KW-0067">ATP-binding</keyword>
<dbReference type="AlphaFoldDB" id="A0A7L4YVH1"/>
<accession>A0A7L4YVH1</accession>
<evidence type="ECO:0000256" key="9">
    <source>
        <dbReference type="NCBIfam" id="TIGR00152"/>
    </source>
</evidence>
<evidence type="ECO:0000256" key="7">
    <source>
        <dbReference type="ARBA" id="ARBA00022993"/>
    </source>
</evidence>
<dbReference type="NCBIfam" id="TIGR00152">
    <property type="entry name" value="dephospho-CoA kinase"/>
    <property type="match status" value="1"/>
</dbReference>
<feature type="binding site" evidence="8">
    <location>
        <begin position="11"/>
        <end position="16"/>
    </location>
    <ligand>
        <name>ATP</name>
        <dbReference type="ChEBI" id="CHEBI:30616"/>
    </ligand>
</feature>
<comment type="function">
    <text evidence="8">Catalyzes the phosphorylation of the 3'-hydroxyl group of dephosphocoenzyme A to form coenzyme A.</text>
</comment>
<dbReference type="HAMAP" id="MF_00376">
    <property type="entry name" value="Dephospho_CoA_kinase"/>
    <property type="match status" value="1"/>
</dbReference>
<dbReference type="OrthoDB" id="9812943at2"/>
<dbReference type="InterPro" id="IPR001977">
    <property type="entry name" value="Depp_CoAkinase"/>
</dbReference>
<dbReference type="CDD" id="cd02022">
    <property type="entry name" value="DPCK"/>
    <property type="match status" value="1"/>
</dbReference>
<dbReference type="FunCoup" id="A0A7L4YVH1">
    <property type="interactions" value="103"/>
</dbReference>
<dbReference type="SUPFAM" id="SSF52540">
    <property type="entry name" value="P-loop containing nucleoside triphosphate hydrolases"/>
    <property type="match status" value="1"/>
</dbReference>
<comment type="pathway">
    <text evidence="8">Cofactor biosynthesis; coenzyme A biosynthesis; CoA from (R)-pantothenate: step 5/5.</text>
</comment>
<dbReference type="FunFam" id="3.40.50.300:FF:000991">
    <property type="entry name" value="Dephospho-CoA kinase"/>
    <property type="match status" value="1"/>
</dbReference>
<dbReference type="PANTHER" id="PTHR10695:SF46">
    <property type="entry name" value="BIFUNCTIONAL COENZYME A SYNTHASE-RELATED"/>
    <property type="match status" value="1"/>
</dbReference>
<evidence type="ECO:0000256" key="5">
    <source>
        <dbReference type="ARBA" id="ARBA00022777"/>
    </source>
</evidence>
<dbReference type="GO" id="GO:0005737">
    <property type="term" value="C:cytoplasm"/>
    <property type="evidence" value="ECO:0007669"/>
    <property type="project" value="UniProtKB-SubCell"/>
</dbReference>
<comment type="catalytic activity">
    <reaction evidence="8">
        <text>3'-dephospho-CoA + ATP = ADP + CoA + H(+)</text>
        <dbReference type="Rhea" id="RHEA:18245"/>
        <dbReference type="ChEBI" id="CHEBI:15378"/>
        <dbReference type="ChEBI" id="CHEBI:30616"/>
        <dbReference type="ChEBI" id="CHEBI:57287"/>
        <dbReference type="ChEBI" id="CHEBI:57328"/>
        <dbReference type="ChEBI" id="CHEBI:456216"/>
        <dbReference type="EC" id="2.7.1.24"/>
    </reaction>
</comment>
<dbReference type="EC" id="2.7.1.24" evidence="8 9"/>
<organism evidence="10 11">
    <name type="scientific">Epidermidibacterium keratini</name>
    <dbReference type="NCBI Taxonomy" id="1891644"/>
    <lineage>
        <taxon>Bacteria</taxon>
        <taxon>Bacillati</taxon>
        <taxon>Actinomycetota</taxon>
        <taxon>Actinomycetes</taxon>
        <taxon>Sporichthyales</taxon>
        <taxon>Sporichthyaceae</taxon>
        <taxon>Epidermidibacterium</taxon>
    </lineage>
</organism>
<dbReference type="UniPathway" id="UPA00241">
    <property type="reaction ID" value="UER00356"/>
</dbReference>
<dbReference type="GO" id="GO:0005524">
    <property type="term" value="F:ATP binding"/>
    <property type="evidence" value="ECO:0007669"/>
    <property type="project" value="UniProtKB-UniRule"/>
</dbReference>
<evidence type="ECO:0000256" key="1">
    <source>
        <dbReference type="ARBA" id="ARBA00009018"/>
    </source>
</evidence>
<keyword evidence="3 8" id="KW-0808">Transferase</keyword>
<keyword evidence="2 8" id="KW-0963">Cytoplasm</keyword>
<evidence type="ECO:0000313" key="11">
    <source>
        <dbReference type="Proteomes" id="UP000463857"/>
    </source>
</evidence>
<evidence type="ECO:0000256" key="6">
    <source>
        <dbReference type="ARBA" id="ARBA00022840"/>
    </source>
</evidence>
<evidence type="ECO:0000313" key="10">
    <source>
        <dbReference type="EMBL" id="QHC02217.1"/>
    </source>
</evidence>
<keyword evidence="4 8" id="KW-0547">Nucleotide-binding</keyword>
<comment type="subcellular location">
    <subcellularLocation>
        <location evidence="8">Cytoplasm</location>
    </subcellularLocation>
</comment>
<keyword evidence="5 8" id="KW-0418">Kinase</keyword>
<evidence type="ECO:0000256" key="2">
    <source>
        <dbReference type="ARBA" id="ARBA00022490"/>
    </source>
</evidence>
<reference evidence="10 11" key="1">
    <citation type="journal article" date="2018" name="Int. J. Syst. Evol. Microbiol.">
        <title>Epidermidibacterium keratini gen. nov., sp. nov., a member of the family Sporichthyaceae, isolated from keratin epidermis.</title>
        <authorList>
            <person name="Lee D.G."/>
            <person name="Trujillo M.E."/>
            <person name="Kang S."/>
            <person name="Nam J.J."/>
            <person name="Kim Y.J."/>
        </authorList>
    </citation>
    <scope>NUCLEOTIDE SEQUENCE [LARGE SCALE GENOMIC DNA]</scope>
    <source>
        <strain evidence="10 11">EPI-7</strain>
    </source>
</reference>
<keyword evidence="7 8" id="KW-0173">Coenzyme A biosynthesis</keyword>
<evidence type="ECO:0000256" key="8">
    <source>
        <dbReference type="HAMAP-Rule" id="MF_00376"/>
    </source>
</evidence>
<dbReference type="NCBIfam" id="NF002879">
    <property type="entry name" value="PRK03333.1"/>
    <property type="match status" value="1"/>
</dbReference>
<evidence type="ECO:0000256" key="4">
    <source>
        <dbReference type="ARBA" id="ARBA00022741"/>
    </source>
</evidence>